<evidence type="ECO:0000256" key="10">
    <source>
        <dbReference type="ARBA" id="ARBA00023033"/>
    </source>
</evidence>
<evidence type="ECO:0000256" key="1">
    <source>
        <dbReference type="ARBA" id="ARBA00001973"/>
    </source>
</evidence>
<evidence type="ECO:0000256" key="14">
    <source>
        <dbReference type="ARBA" id="ARBA00039304"/>
    </source>
</evidence>
<dbReference type="Gene3D" id="1.10.1280.10">
    <property type="entry name" value="Di-copper center containing domain from catechol oxidase"/>
    <property type="match status" value="1"/>
</dbReference>
<evidence type="ECO:0000313" key="20">
    <source>
        <dbReference type="Proteomes" id="UP000838412"/>
    </source>
</evidence>
<reference evidence="19" key="1">
    <citation type="submission" date="2022-01" db="EMBL/GenBank/DDBJ databases">
        <authorList>
            <person name="Braso-Vives M."/>
        </authorList>
    </citation>
    <scope>NUCLEOTIDE SEQUENCE</scope>
</reference>
<dbReference type="GO" id="GO:0031410">
    <property type="term" value="C:cytoplasmic vesicle"/>
    <property type="evidence" value="ECO:0007669"/>
    <property type="project" value="UniProtKB-ARBA"/>
</dbReference>
<evidence type="ECO:0000256" key="5">
    <source>
        <dbReference type="ARBA" id="ARBA00022692"/>
    </source>
</evidence>
<gene>
    <name evidence="19" type="primary">TYR</name>
    <name evidence="19" type="ORF">BLAG_LOCUS12103</name>
</gene>
<dbReference type="GO" id="GO:0042438">
    <property type="term" value="P:melanin biosynthetic process"/>
    <property type="evidence" value="ECO:0007669"/>
    <property type="project" value="UniProtKB-KW"/>
</dbReference>
<evidence type="ECO:0000256" key="15">
    <source>
        <dbReference type="ARBA" id="ARBA00042251"/>
    </source>
</evidence>
<dbReference type="EC" id="1.14.18.1" evidence="4"/>
<evidence type="ECO:0000256" key="17">
    <source>
        <dbReference type="SAM" id="SignalP"/>
    </source>
</evidence>
<comment type="cofactor">
    <cofactor evidence="1">
        <name>Cu(2+)</name>
        <dbReference type="ChEBI" id="CHEBI:29036"/>
    </cofactor>
</comment>
<comment type="similarity">
    <text evidence="3">Belongs to the tyrosinase family.</text>
</comment>
<evidence type="ECO:0000259" key="18">
    <source>
        <dbReference type="PROSITE" id="PS00498"/>
    </source>
</evidence>
<evidence type="ECO:0000256" key="7">
    <source>
        <dbReference type="ARBA" id="ARBA00022729"/>
    </source>
</evidence>
<evidence type="ECO:0000256" key="16">
    <source>
        <dbReference type="SAM" id="Phobius"/>
    </source>
</evidence>
<dbReference type="EMBL" id="OV696704">
    <property type="protein sequence ID" value="CAH1251840.1"/>
    <property type="molecule type" value="Genomic_DNA"/>
</dbReference>
<evidence type="ECO:0000256" key="13">
    <source>
        <dbReference type="ARBA" id="ARBA00023180"/>
    </source>
</evidence>
<dbReference type="InterPro" id="IPR050316">
    <property type="entry name" value="Tyrosinase/Hemocyanin"/>
</dbReference>
<sequence length="551" mass="61348">MKALGLLLVLAGCFRRGDAQFPRVCTSDDALDSKECCPIPPGFNAPCGGPGRGHCADTPDPTVKDHALRKAYNVDDRRHWPTVFFNRTCKCEGNFSGYDCTKCIWGHRGPNCETKKPPAVRRNIKQISAEEKMKFQRYFDQAKNTTSDFVFALEFKENIRGSENFVNISVFDYFVAAHYYASRETTPPRSTGICGEEKDCFLDFAHEGVGFPTWHRAYILEAERAIQEANSDPDWTMPYWDWSAAENHQCDICTNEYVGANDENGNLDSGSVFASWRTICENLAPFFNATQTNHTKPCDVTNPTGRLKRNPGKQDPVILGASLVHLPFATEVDFALRFPVFDTPPYNRTANCSFRNLLEGFAATDTGKYRGTIYDNGTRVPGAHTLHNQVHIYLNGTMSAVASAANDPTFFLHHCNVDRLLETWIRRHGTPNSANPEKGAPPGQNRNEYIVPFFPPYSHAEMFKRSTELGYDYQKIHGQGESDAESDMGECSAAPLGGVSPGVIGMGVGIGLGFVLVLVAIVLLFFWCRRRRLNEPQQQAADAGTEMSVQT</sequence>
<proteinExistence type="inferred from homology"/>
<organism evidence="19 20">
    <name type="scientific">Branchiostoma lanceolatum</name>
    <name type="common">Common lancelet</name>
    <name type="synonym">Amphioxus lanceolatum</name>
    <dbReference type="NCBI Taxonomy" id="7740"/>
    <lineage>
        <taxon>Eukaryota</taxon>
        <taxon>Metazoa</taxon>
        <taxon>Chordata</taxon>
        <taxon>Cephalochordata</taxon>
        <taxon>Leptocardii</taxon>
        <taxon>Amphioxiformes</taxon>
        <taxon>Branchiostomatidae</taxon>
        <taxon>Branchiostoma</taxon>
    </lineage>
</organism>
<dbReference type="PANTHER" id="PTHR11474:SF124">
    <property type="entry name" value="TYROSINASE"/>
    <property type="match status" value="1"/>
</dbReference>
<keyword evidence="9" id="KW-0186">Copper</keyword>
<dbReference type="FunFam" id="1.10.1280.10:FF:000012">
    <property type="entry name" value="Uncharacterized protein"/>
    <property type="match status" value="1"/>
</dbReference>
<evidence type="ECO:0000256" key="2">
    <source>
        <dbReference type="ARBA" id="ARBA00004573"/>
    </source>
</evidence>
<dbReference type="InterPro" id="IPR002227">
    <property type="entry name" value="Tyrosinase_Cu-bd"/>
</dbReference>
<keyword evidence="16" id="KW-1133">Transmembrane helix</keyword>
<evidence type="ECO:0000256" key="9">
    <source>
        <dbReference type="ARBA" id="ARBA00023008"/>
    </source>
</evidence>
<feature type="chain" id="PRO_5035445420" description="Tyrosinase" evidence="17">
    <location>
        <begin position="20"/>
        <end position="551"/>
    </location>
</feature>
<dbReference type="Proteomes" id="UP000838412">
    <property type="component" value="Chromosome 19"/>
</dbReference>
<keyword evidence="20" id="KW-1185">Reference proteome</keyword>
<feature type="domain" description="Tyrosinase copper-binding" evidence="18">
    <location>
        <begin position="407"/>
        <end position="418"/>
    </location>
</feature>
<evidence type="ECO:0000256" key="8">
    <source>
        <dbReference type="ARBA" id="ARBA00023002"/>
    </source>
</evidence>
<dbReference type="OrthoDB" id="6132182at2759"/>
<dbReference type="InterPro" id="IPR008922">
    <property type="entry name" value="Di-copper_centre_dom_sf"/>
</dbReference>
<feature type="signal peptide" evidence="17">
    <location>
        <begin position="1"/>
        <end position="19"/>
    </location>
</feature>
<dbReference type="Pfam" id="PF00264">
    <property type="entry name" value="Tyrosinase"/>
    <property type="match status" value="1"/>
</dbReference>
<keyword evidence="5 16" id="KW-0812">Transmembrane</keyword>
<dbReference type="PANTHER" id="PTHR11474">
    <property type="entry name" value="TYROSINASE FAMILY MEMBER"/>
    <property type="match status" value="1"/>
</dbReference>
<keyword evidence="10" id="KW-0503">Monooxygenase</keyword>
<dbReference type="GO" id="GO:0004503">
    <property type="term" value="F:tyrosinase activity"/>
    <property type="evidence" value="ECO:0007669"/>
    <property type="project" value="UniProtKB-EC"/>
</dbReference>
<name>A0A8J9ZE55_BRALA</name>
<evidence type="ECO:0000313" key="19">
    <source>
        <dbReference type="EMBL" id="CAH1251840.1"/>
    </source>
</evidence>
<dbReference type="GO" id="GO:0046872">
    <property type="term" value="F:metal ion binding"/>
    <property type="evidence" value="ECO:0007669"/>
    <property type="project" value="UniProtKB-KW"/>
</dbReference>
<dbReference type="GO" id="GO:0043473">
    <property type="term" value="P:pigmentation"/>
    <property type="evidence" value="ECO:0007669"/>
    <property type="project" value="TreeGrafter"/>
</dbReference>
<comment type="subcellular location">
    <subcellularLocation>
        <location evidence="2">Melanosome membrane</location>
        <topology evidence="2">Single-pass type I membrane protein</topology>
    </subcellularLocation>
</comment>
<evidence type="ECO:0000256" key="4">
    <source>
        <dbReference type="ARBA" id="ARBA00011906"/>
    </source>
</evidence>
<keyword evidence="8" id="KW-0560">Oxidoreductase</keyword>
<evidence type="ECO:0000256" key="3">
    <source>
        <dbReference type="ARBA" id="ARBA00009928"/>
    </source>
</evidence>
<accession>A0A8J9ZE55</accession>
<evidence type="ECO:0000256" key="11">
    <source>
        <dbReference type="ARBA" id="ARBA00023101"/>
    </source>
</evidence>
<evidence type="ECO:0000256" key="12">
    <source>
        <dbReference type="ARBA" id="ARBA00023136"/>
    </source>
</evidence>
<protein>
    <recommendedName>
        <fullName evidence="14">Tyrosinase</fullName>
        <ecNumber evidence="4">1.14.18.1</ecNumber>
    </recommendedName>
    <alternativeName>
        <fullName evidence="15">Monophenol monooxygenase</fullName>
    </alternativeName>
</protein>
<dbReference type="PROSITE" id="PS00498">
    <property type="entry name" value="TYROSINASE_2"/>
    <property type="match status" value="1"/>
</dbReference>
<keyword evidence="12 16" id="KW-0472">Membrane</keyword>
<dbReference type="AlphaFoldDB" id="A0A8J9ZE55"/>
<keyword evidence="13" id="KW-0325">Glycoprotein</keyword>
<keyword evidence="6" id="KW-0479">Metal-binding</keyword>
<feature type="transmembrane region" description="Helical" evidence="16">
    <location>
        <begin position="503"/>
        <end position="528"/>
    </location>
</feature>
<dbReference type="SUPFAM" id="SSF48056">
    <property type="entry name" value="Di-copper centre-containing domain"/>
    <property type="match status" value="1"/>
</dbReference>
<dbReference type="PRINTS" id="PR00092">
    <property type="entry name" value="TYROSINASE"/>
</dbReference>
<keyword evidence="7 17" id="KW-0732">Signal</keyword>
<keyword evidence="11" id="KW-0470">Melanin biosynthesis</keyword>
<evidence type="ECO:0000256" key="6">
    <source>
        <dbReference type="ARBA" id="ARBA00022723"/>
    </source>
</evidence>